<dbReference type="RefSeq" id="WP_354615834.1">
    <property type="nucleotide sequence ID" value="NZ_JBEXAE010000005.1"/>
</dbReference>
<sequence length="172" mass="18659">MDILLVILGFALMLTGIIGSFLPVLPGPPISWVGLLLLYFTSVIPMDWLFLGITLVIAVLVLGLDYIIPVIGTRKFGGSKAGMIGTTIGLLVAIIFPIFGLFGIVIWPFIGALAGELLNRADHKKALKSAFGSFLGFLTGTFLKFLVATVYLGLFISKVWEYKEVLFPFFNG</sequence>
<keyword evidence="1" id="KW-1133">Transmembrane helix</keyword>
<gene>
    <name evidence="2" type="ORF">ABXZ36_11670</name>
</gene>
<dbReference type="PANTHER" id="PTHR39165:SF1">
    <property type="entry name" value="DUF456 DOMAIN-CONTAINING PROTEIN"/>
    <property type="match status" value="1"/>
</dbReference>
<dbReference type="InterPro" id="IPR007403">
    <property type="entry name" value="DUF456"/>
</dbReference>
<feature type="transmembrane region" description="Helical" evidence="1">
    <location>
        <begin position="130"/>
        <end position="154"/>
    </location>
</feature>
<feature type="transmembrane region" description="Helical" evidence="1">
    <location>
        <begin position="88"/>
        <end position="110"/>
    </location>
</feature>
<protein>
    <submittedName>
        <fullName evidence="2">DUF456 domain-containing protein</fullName>
    </submittedName>
</protein>
<keyword evidence="3" id="KW-1185">Reference proteome</keyword>
<dbReference type="PANTHER" id="PTHR39165">
    <property type="entry name" value="IG HYPOTHETICAL 17883"/>
    <property type="match status" value="1"/>
</dbReference>
<evidence type="ECO:0000313" key="2">
    <source>
        <dbReference type="EMBL" id="MET6991304.1"/>
    </source>
</evidence>
<name>A0ABV2SYD8_9FLAO</name>
<dbReference type="Proteomes" id="UP001549799">
    <property type="component" value="Unassembled WGS sequence"/>
</dbReference>
<comment type="caution">
    <text evidence="2">The sequence shown here is derived from an EMBL/GenBank/DDBJ whole genome shotgun (WGS) entry which is preliminary data.</text>
</comment>
<proteinExistence type="predicted"/>
<reference evidence="2 3" key="1">
    <citation type="submission" date="2024-07" db="EMBL/GenBank/DDBJ databases">
        <title>The genome sequence of type strain Sediminicola arcticus GDMCC 1.2805.</title>
        <authorList>
            <person name="Liu Y."/>
        </authorList>
    </citation>
    <scope>NUCLEOTIDE SEQUENCE [LARGE SCALE GENOMIC DNA]</scope>
    <source>
        <strain evidence="2 3">GDMCC 1.2805</strain>
    </source>
</reference>
<organism evidence="2 3">
    <name type="scientific">Sediminicola arcticus</name>
    <dbReference type="NCBI Taxonomy" id="1574308"/>
    <lineage>
        <taxon>Bacteria</taxon>
        <taxon>Pseudomonadati</taxon>
        <taxon>Bacteroidota</taxon>
        <taxon>Flavobacteriia</taxon>
        <taxon>Flavobacteriales</taxon>
        <taxon>Flavobacteriaceae</taxon>
        <taxon>Sediminicola</taxon>
    </lineage>
</organism>
<evidence type="ECO:0000313" key="3">
    <source>
        <dbReference type="Proteomes" id="UP001549799"/>
    </source>
</evidence>
<dbReference type="EMBL" id="JBEXAE010000005">
    <property type="protein sequence ID" value="MET6991304.1"/>
    <property type="molecule type" value="Genomic_DNA"/>
</dbReference>
<keyword evidence="1" id="KW-0812">Transmembrane</keyword>
<feature type="transmembrane region" description="Helical" evidence="1">
    <location>
        <begin position="48"/>
        <end position="68"/>
    </location>
</feature>
<dbReference type="Pfam" id="PF04306">
    <property type="entry name" value="DUF456"/>
    <property type="match status" value="1"/>
</dbReference>
<evidence type="ECO:0000256" key="1">
    <source>
        <dbReference type="SAM" id="Phobius"/>
    </source>
</evidence>
<keyword evidence="1" id="KW-0472">Membrane</keyword>
<accession>A0ABV2SYD8</accession>